<feature type="transmembrane region" description="Helical" evidence="2">
    <location>
        <begin position="6"/>
        <end position="32"/>
    </location>
</feature>
<comment type="caution">
    <text evidence="3">The sequence shown here is derived from an EMBL/GenBank/DDBJ whole genome shotgun (WGS) entry which is preliminary data.</text>
</comment>
<dbReference type="Proteomes" id="UP000237105">
    <property type="component" value="Unassembled WGS sequence"/>
</dbReference>
<sequence>MGQEHQYFLLATLVGYFVKFVSTVLASVLGYGRSMNIKKIEKEREKHVWAVQVLNELLQHATMYNGNVCLRASQLQIKSEGNVYEGNSSDDDSREENSGDETILKDPRL</sequence>
<dbReference type="AlphaFoldDB" id="A0A2P5DSE0"/>
<name>A0A2P5DSE0_PARAD</name>
<organism evidence="3 4">
    <name type="scientific">Parasponia andersonii</name>
    <name type="common">Sponia andersonii</name>
    <dbReference type="NCBI Taxonomy" id="3476"/>
    <lineage>
        <taxon>Eukaryota</taxon>
        <taxon>Viridiplantae</taxon>
        <taxon>Streptophyta</taxon>
        <taxon>Embryophyta</taxon>
        <taxon>Tracheophyta</taxon>
        <taxon>Spermatophyta</taxon>
        <taxon>Magnoliopsida</taxon>
        <taxon>eudicotyledons</taxon>
        <taxon>Gunneridae</taxon>
        <taxon>Pentapetalae</taxon>
        <taxon>rosids</taxon>
        <taxon>fabids</taxon>
        <taxon>Rosales</taxon>
        <taxon>Cannabaceae</taxon>
        <taxon>Parasponia</taxon>
    </lineage>
</organism>
<evidence type="ECO:0000313" key="4">
    <source>
        <dbReference type="Proteomes" id="UP000237105"/>
    </source>
</evidence>
<evidence type="ECO:0000256" key="2">
    <source>
        <dbReference type="SAM" id="Phobius"/>
    </source>
</evidence>
<reference evidence="4" key="1">
    <citation type="submission" date="2016-06" db="EMBL/GenBank/DDBJ databases">
        <title>Parallel loss of symbiosis genes in relatives of nitrogen-fixing non-legume Parasponia.</title>
        <authorList>
            <person name="Van Velzen R."/>
            <person name="Holmer R."/>
            <person name="Bu F."/>
            <person name="Rutten L."/>
            <person name="Van Zeijl A."/>
            <person name="Liu W."/>
            <person name="Santuari L."/>
            <person name="Cao Q."/>
            <person name="Sharma T."/>
            <person name="Shen D."/>
            <person name="Roswanjaya Y."/>
            <person name="Wardhani T."/>
            <person name="Kalhor M.S."/>
            <person name="Jansen J."/>
            <person name="Van den Hoogen J."/>
            <person name="Gungor B."/>
            <person name="Hartog M."/>
            <person name="Hontelez J."/>
            <person name="Verver J."/>
            <person name="Yang W.-C."/>
            <person name="Schijlen E."/>
            <person name="Repin R."/>
            <person name="Schilthuizen M."/>
            <person name="Schranz E."/>
            <person name="Heidstra R."/>
            <person name="Miyata K."/>
            <person name="Fedorova E."/>
            <person name="Kohlen W."/>
            <person name="Bisseling T."/>
            <person name="Smit S."/>
            <person name="Geurts R."/>
        </authorList>
    </citation>
    <scope>NUCLEOTIDE SEQUENCE [LARGE SCALE GENOMIC DNA]</scope>
    <source>
        <strain evidence="4">cv. WU1-14</strain>
    </source>
</reference>
<evidence type="ECO:0000256" key="1">
    <source>
        <dbReference type="SAM" id="MobiDB-lite"/>
    </source>
</evidence>
<keyword evidence="2" id="KW-1133">Transmembrane helix</keyword>
<proteinExistence type="predicted"/>
<dbReference type="EMBL" id="JXTB01000019">
    <property type="protein sequence ID" value="PON76192.1"/>
    <property type="molecule type" value="Genomic_DNA"/>
</dbReference>
<evidence type="ECO:0000313" key="3">
    <source>
        <dbReference type="EMBL" id="PON76192.1"/>
    </source>
</evidence>
<protein>
    <submittedName>
        <fullName evidence="3">Uncharacterized protein</fullName>
    </submittedName>
</protein>
<gene>
    <name evidence="3" type="ORF">PanWU01x14_036100</name>
</gene>
<feature type="region of interest" description="Disordered" evidence="1">
    <location>
        <begin position="81"/>
        <end position="109"/>
    </location>
</feature>
<accession>A0A2P5DSE0</accession>
<keyword evidence="2" id="KW-0812">Transmembrane</keyword>
<keyword evidence="4" id="KW-1185">Reference proteome</keyword>
<keyword evidence="2" id="KW-0472">Membrane</keyword>